<accession>A0ABS1MH79</accession>
<gene>
    <name evidence="2" type="ORF">JK358_33945</name>
</gene>
<dbReference type="Proteomes" id="UP000602198">
    <property type="component" value="Unassembled WGS sequence"/>
</dbReference>
<dbReference type="PANTHER" id="PTHR34846:SF5">
    <property type="entry name" value="CARBOXYMUCONOLACTONE DECARBOXYLASE-LIKE DOMAIN-CONTAINING PROTEIN"/>
    <property type="match status" value="1"/>
</dbReference>
<dbReference type="EMBL" id="JAERRJ010000016">
    <property type="protein sequence ID" value="MBL1079420.1"/>
    <property type="molecule type" value="Genomic_DNA"/>
</dbReference>
<name>A0ABS1MH79_9NOCA</name>
<reference evidence="2 3" key="1">
    <citation type="submission" date="2021-01" db="EMBL/GenBank/DDBJ databases">
        <title>WGS of actinomycetes isolated from Thailand.</title>
        <authorList>
            <person name="Thawai C."/>
        </authorList>
    </citation>
    <scope>NUCLEOTIDE SEQUENCE [LARGE SCALE GENOMIC DNA]</scope>
    <source>
        <strain evidence="2 3">LPG 2</strain>
    </source>
</reference>
<dbReference type="SUPFAM" id="SSF69118">
    <property type="entry name" value="AhpD-like"/>
    <property type="match status" value="2"/>
</dbReference>
<sequence length="339" mass="36940">MSDNDSRWRIPSGRRVAPIVRLPGQPEMLSNALSLARQPWSLAAACAGVAGGSYLQPRGMRAAHREIIIARTAWNVGGYFPYAAHNPAAALAAFRAGGQQAIQNGPTDSGWRPREAVLLRIVDELQRDFDLSRATRDTAARYFTPRQIVNIAAQVGLYETVTMTFGSLGFIPLRSMWRLVRTGETAGIECMTTEGRRDPRPVRTESGANPERSVPGWALTDPELHATVTSVHPLIALLLPFFTRAAAWVSTLPASDAAAIMRQLDAHFGGAPESGGFVSARTELLRELVAELHTGRFIEDETWGAAKKFFDDRELIDVCALTGAYRAQYLMARAAAPGD</sequence>
<dbReference type="RefSeq" id="WP_201955886.1">
    <property type="nucleotide sequence ID" value="NZ_JAERRJ010000016.1"/>
</dbReference>
<evidence type="ECO:0000256" key="1">
    <source>
        <dbReference type="SAM" id="MobiDB-lite"/>
    </source>
</evidence>
<organism evidence="2 3">
    <name type="scientific">Nocardia acididurans</name>
    <dbReference type="NCBI Taxonomy" id="2802282"/>
    <lineage>
        <taxon>Bacteria</taxon>
        <taxon>Bacillati</taxon>
        <taxon>Actinomycetota</taxon>
        <taxon>Actinomycetes</taxon>
        <taxon>Mycobacteriales</taxon>
        <taxon>Nocardiaceae</taxon>
        <taxon>Nocardia</taxon>
    </lineage>
</organism>
<feature type="region of interest" description="Disordered" evidence="1">
    <location>
        <begin position="194"/>
        <end position="216"/>
    </location>
</feature>
<feature type="compositionally biased region" description="Basic and acidic residues" evidence="1">
    <location>
        <begin position="194"/>
        <end position="203"/>
    </location>
</feature>
<protein>
    <submittedName>
        <fullName evidence="2">Uncharacterized protein</fullName>
    </submittedName>
</protein>
<evidence type="ECO:0000313" key="3">
    <source>
        <dbReference type="Proteomes" id="UP000602198"/>
    </source>
</evidence>
<comment type="caution">
    <text evidence="2">The sequence shown here is derived from an EMBL/GenBank/DDBJ whole genome shotgun (WGS) entry which is preliminary data.</text>
</comment>
<keyword evidence="3" id="KW-1185">Reference proteome</keyword>
<evidence type="ECO:0000313" key="2">
    <source>
        <dbReference type="EMBL" id="MBL1079420.1"/>
    </source>
</evidence>
<proteinExistence type="predicted"/>
<dbReference type="PANTHER" id="PTHR34846">
    <property type="entry name" value="4-CARBOXYMUCONOLACTONE DECARBOXYLASE FAMILY PROTEIN (AFU_ORTHOLOGUE AFUA_6G11590)"/>
    <property type="match status" value="1"/>
</dbReference>
<dbReference type="Gene3D" id="1.20.1290.10">
    <property type="entry name" value="AhpD-like"/>
    <property type="match status" value="2"/>
</dbReference>
<dbReference type="InterPro" id="IPR029032">
    <property type="entry name" value="AhpD-like"/>
</dbReference>